<evidence type="ECO:0000313" key="1">
    <source>
        <dbReference type="EMBL" id="GEA59931.1"/>
    </source>
</evidence>
<keyword evidence="2" id="KW-1185">Reference proteome</keyword>
<dbReference type="EMBL" id="BJLH01000004">
    <property type="protein sequence ID" value="GEA59931.1"/>
    <property type="molecule type" value="Genomic_DNA"/>
</dbReference>
<sequence length="83" mass="9619">MAWDFAQLVGDLKSNRVKKNLLDLYQRIGSISAEKMLRSNREQLAQNLNKSRSSSTQNALGLIRYQTREQIRIKSYALSAFWV</sequence>
<proteinExistence type="predicted"/>
<reference evidence="1 2" key="1">
    <citation type="submission" date="2019-06" db="EMBL/GenBank/DDBJ databases">
        <title>Whole genome shotgun sequence of Vibrio comitans NBRC 102076.</title>
        <authorList>
            <person name="Hosoyama A."/>
            <person name="Uohara A."/>
            <person name="Ohji S."/>
            <person name="Ichikawa N."/>
        </authorList>
    </citation>
    <scope>NUCLEOTIDE SEQUENCE [LARGE SCALE GENOMIC DNA]</scope>
    <source>
        <strain evidence="1 2">NBRC 102076</strain>
    </source>
</reference>
<dbReference type="Proteomes" id="UP000318242">
    <property type="component" value="Unassembled WGS sequence"/>
</dbReference>
<evidence type="ECO:0000313" key="2">
    <source>
        <dbReference type="Proteomes" id="UP000318242"/>
    </source>
</evidence>
<protein>
    <submittedName>
        <fullName evidence="1">Uncharacterized protein</fullName>
    </submittedName>
</protein>
<comment type="caution">
    <text evidence="1">The sequence shown here is derived from an EMBL/GenBank/DDBJ whole genome shotgun (WGS) entry which is preliminary data.</text>
</comment>
<name>A0A4Y3IKF1_9VIBR</name>
<organism evidence="1 2">
    <name type="scientific">Vibrio comitans NBRC 102076</name>
    <dbReference type="NCBI Taxonomy" id="1219078"/>
    <lineage>
        <taxon>Bacteria</taxon>
        <taxon>Pseudomonadati</taxon>
        <taxon>Pseudomonadota</taxon>
        <taxon>Gammaproteobacteria</taxon>
        <taxon>Vibrionales</taxon>
        <taxon>Vibrionaceae</taxon>
        <taxon>Vibrio</taxon>
    </lineage>
</organism>
<gene>
    <name evidence="1" type="ORF">VCO01S_11240</name>
</gene>
<accession>A0A4Y3IKF1</accession>
<dbReference type="AlphaFoldDB" id="A0A4Y3IKF1"/>